<organism evidence="7 8">
    <name type="scientific">Pristionchus mayeri</name>
    <dbReference type="NCBI Taxonomy" id="1317129"/>
    <lineage>
        <taxon>Eukaryota</taxon>
        <taxon>Metazoa</taxon>
        <taxon>Ecdysozoa</taxon>
        <taxon>Nematoda</taxon>
        <taxon>Chromadorea</taxon>
        <taxon>Rhabditida</taxon>
        <taxon>Rhabditina</taxon>
        <taxon>Diplogasteromorpha</taxon>
        <taxon>Diplogasteroidea</taxon>
        <taxon>Neodiplogasteridae</taxon>
        <taxon>Pristionchus</taxon>
    </lineage>
</organism>
<evidence type="ECO:0000256" key="6">
    <source>
        <dbReference type="SAM" id="Phobius"/>
    </source>
</evidence>
<feature type="non-terminal residue" evidence="7">
    <location>
        <position position="113"/>
    </location>
</feature>
<accession>A0AAN4ZD23</accession>
<comment type="caution">
    <text evidence="7">The sequence shown here is derived from an EMBL/GenBank/DDBJ whole genome shotgun (WGS) entry which is preliminary data.</text>
</comment>
<evidence type="ECO:0000256" key="1">
    <source>
        <dbReference type="ARBA" id="ARBA00004141"/>
    </source>
</evidence>
<feature type="non-terminal residue" evidence="7">
    <location>
        <position position="1"/>
    </location>
</feature>
<reference evidence="8" key="1">
    <citation type="submission" date="2022-10" db="EMBL/GenBank/DDBJ databases">
        <title>Genome assembly of Pristionchus species.</title>
        <authorList>
            <person name="Yoshida K."/>
            <person name="Sommer R.J."/>
        </authorList>
    </citation>
    <scope>NUCLEOTIDE SEQUENCE [LARGE SCALE GENOMIC DNA]</scope>
    <source>
        <strain evidence="8">RS5460</strain>
    </source>
</reference>
<evidence type="ECO:0000256" key="3">
    <source>
        <dbReference type="ARBA" id="ARBA00022692"/>
    </source>
</evidence>
<evidence type="ECO:0000256" key="4">
    <source>
        <dbReference type="ARBA" id="ARBA00022989"/>
    </source>
</evidence>
<feature type="transmembrane region" description="Helical" evidence="6">
    <location>
        <begin position="6"/>
        <end position="28"/>
    </location>
</feature>
<sequence>RIRMSLILYLHYLFAAFSLVANVLLIGIIAKRTTKSFRNYAVLILQECLFELLSATANILSMQRLIPIPGTTIFASMGVCSTVSPSFCYFFHTMIPCCYVRTVFITSFQLVFR</sequence>
<dbReference type="EMBL" id="BTRK01000002">
    <property type="protein sequence ID" value="GMR38932.1"/>
    <property type="molecule type" value="Genomic_DNA"/>
</dbReference>
<gene>
    <name evidence="7" type="ORF">PMAYCL1PPCAC_09127</name>
</gene>
<evidence type="ECO:0000313" key="7">
    <source>
        <dbReference type="EMBL" id="GMR38932.1"/>
    </source>
</evidence>
<keyword evidence="8" id="KW-1185">Reference proteome</keyword>
<evidence type="ECO:0000256" key="5">
    <source>
        <dbReference type="ARBA" id="ARBA00023136"/>
    </source>
</evidence>
<dbReference type="InterPro" id="IPR019421">
    <property type="entry name" value="7TM_GPCR_serpentine_rcpt_Srd"/>
</dbReference>
<feature type="transmembrane region" description="Helical" evidence="6">
    <location>
        <begin position="72"/>
        <end position="91"/>
    </location>
</feature>
<comment type="subcellular location">
    <subcellularLocation>
        <location evidence="1">Membrane</location>
        <topology evidence="1">Multi-pass membrane protein</topology>
    </subcellularLocation>
</comment>
<evidence type="ECO:0000256" key="2">
    <source>
        <dbReference type="ARBA" id="ARBA00009166"/>
    </source>
</evidence>
<proteinExistence type="inferred from homology"/>
<keyword evidence="4 6" id="KW-1133">Transmembrane helix</keyword>
<comment type="similarity">
    <text evidence="2">Belongs to the nematode receptor-like protein srd family.</text>
</comment>
<keyword evidence="3 6" id="KW-0812">Transmembrane</keyword>
<keyword evidence="5 6" id="KW-0472">Membrane</keyword>
<dbReference type="Pfam" id="PF10317">
    <property type="entry name" value="7TM_GPCR_Srd"/>
    <property type="match status" value="1"/>
</dbReference>
<evidence type="ECO:0000313" key="8">
    <source>
        <dbReference type="Proteomes" id="UP001328107"/>
    </source>
</evidence>
<name>A0AAN4ZD23_9BILA</name>
<protein>
    <recommendedName>
        <fullName evidence="9">G protein-coupled receptor</fullName>
    </recommendedName>
</protein>
<dbReference type="AlphaFoldDB" id="A0AAN4ZD23"/>
<dbReference type="GO" id="GO:0016020">
    <property type="term" value="C:membrane"/>
    <property type="evidence" value="ECO:0007669"/>
    <property type="project" value="UniProtKB-SubCell"/>
</dbReference>
<dbReference type="InterPro" id="IPR050920">
    <property type="entry name" value="Nematode_rcpt-like_delta"/>
</dbReference>
<evidence type="ECO:0008006" key="9">
    <source>
        <dbReference type="Google" id="ProtNLM"/>
    </source>
</evidence>
<dbReference type="PANTHER" id="PTHR22945:SF40">
    <property type="entry name" value="SERPENTINE RECEPTOR, CLASS D (DELTA)-RELATED"/>
    <property type="match status" value="1"/>
</dbReference>
<dbReference type="PANTHER" id="PTHR22945">
    <property type="entry name" value="SERPENTINE RECEPTOR, CLASS D DELTA"/>
    <property type="match status" value="1"/>
</dbReference>
<dbReference type="Proteomes" id="UP001328107">
    <property type="component" value="Unassembled WGS sequence"/>
</dbReference>